<dbReference type="PRINTS" id="PR00035">
    <property type="entry name" value="HTHGNTR"/>
</dbReference>
<dbReference type="GO" id="GO:0003677">
    <property type="term" value="F:DNA binding"/>
    <property type="evidence" value="ECO:0007669"/>
    <property type="project" value="UniProtKB-KW"/>
</dbReference>
<dbReference type="SMART" id="SM00345">
    <property type="entry name" value="HTH_GNTR"/>
    <property type="match status" value="1"/>
</dbReference>
<dbReference type="SUPFAM" id="SSF64288">
    <property type="entry name" value="Chorismate lyase-like"/>
    <property type="match status" value="1"/>
</dbReference>
<dbReference type="InterPro" id="IPR050679">
    <property type="entry name" value="Bact_HTH_transcr_reg"/>
</dbReference>
<reference evidence="6" key="1">
    <citation type="submission" date="2019-09" db="EMBL/GenBank/DDBJ databases">
        <title>Mumia zhuanghuii sp. nov. isolated from the intestinal contents of plateau pika (Ochotona curzoniae) in the Qinghai-Tibet plateau of China.</title>
        <authorList>
            <person name="Tian Z."/>
        </authorList>
    </citation>
    <scope>NUCLEOTIDE SEQUENCE [LARGE SCALE GENOMIC DNA]</scope>
    <source>
        <strain evidence="6">L-031</strain>
    </source>
</reference>
<evidence type="ECO:0000256" key="3">
    <source>
        <dbReference type="ARBA" id="ARBA00023163"/>
    </source>
</evidence>
<dbReference type="InterPro" id="IPR000524">
    <property type="entry name" value="Tscrpt_reg_HTH_GntR"/>
</dbReference>
<dbReference type="PANTHER" id="PTHR44846">
    <property type="entry name" value="MANNOSYL-D-GLYCERATE TRANSPORT/METABOLISM SYSTEM REPRESSOR MNGR-RELATED"/>
    <property type="match status" value="1"/>
</dbReference>
<keyword evidence="2" id="KW-0238">DNA-binding</keyword>
<evidence type="ECO:0000313" key="6">
    <source>
        <dbReference type="Proteomes" id="UP000325516"/>
    </source>
</evidence>
<feature type="domain" description="HTH gntR-type" evidence="4">
    <location>
        <begin position="20"/>
        <end position="88"/>
    </location>
</feature>
<dbReference type="InterPro" id="IPR036390">
    <property type="entry name" value="WH_DNA-bd_sf"/>
</dbReference>
<dbReference type="EMBL" id="CP044232">
    <property type="protein sequence ID" value="QEW01673.1"/>
    <property type="molecule type" value="Genomic_DNA"/>
</dbReference>
<dbReference type="PROSITE" id="PS50949">
    <property type="entry name" value="HTH_GNTR"/>
    <property type="match status" value="1"/>
</dbReference>
<dbReference type="Pfam" id="PF00392">
    <property type="entry name" value="GntR"/>
    <property type="match status" value="1"/>
</dbReference>
<dbReference type="RefSeq" id="WP_150923342.1">
    <property type="nucleotide sequence ID" value="NZ_CP044232.1"/>
</dbReference>
<organism evidence="5 6">
    <name type="scientific">Microbacterium lushaniae</name>
    <dbReference type="NCBI Taxonomy" id="2614639"/>
    <lineage>
        <taxon>Bacteria</taxon>
        <taxon>Bacillati</taxon>
        <taxon>Actinomycetota</taxon>
        <taxon>Actinomycetes</taxon>
        <taxon>Micrococcales</taxon>
        <taxon>Microbacteriaceae</taxon>
        <taxon>Microbacterium</taxon>
    </lineage>
</organism>
<dbReference type="InterPro" id="IPR036388">
    <property type="entry name" value="WH-like_DNA-bd_sf"/>
</dbReference>
<sequence>MSDRTPWSPQRISFSRNDGLPKYLAIARALALAITEEELTAGETLPSQKELAESFGVTVMTVRQAVQTLTDQGLLSTEQGKGTYVRSRPYRLEMGPLASFAAQIAASGRTLRTEVLGYAAIEVSPLEQRRMALPTREAFELVRLRYVDGEPLILQTSLLPPAIAAGIEVSTLATRSLYEVLSTDLGIRIDRATETVQATNLDAESAGLLQRAEGEAALLSARLTLSADGAAVVDDRALTAGDSVVVSAERRANEPGLELVLSSDAPMIADESTPFVRGGR</sequence>
<dbReference type="Pfam" id="PF07702">
    <property type="entry name" value="UTRA"/>
    <property type="match status" value="1"/>
</dbReference>
<dbReference type="GO" id="GO:0003700">
    <property type="term" value="F:DNA-binding transcription factor activity"/>
    <property type="evidence" value="ECO:0007669"/>
    <property type="project" value="InterPro"/>
</dbReference>
<dbReference type="GO" id="GO:0045892">
    <property type="term" value="P:negative regulation of DNA-templated transcription"/>
    <property type="evidence" value="ECO:0007669"/>
    <property type="project" value="TreeGrafter"/>
</dbReference>
<evidence type="ECO:0000313" key="5">
    <source>
        <dbReference type="EMBL" id="QEW01673.1"/>
    </source>
</evidence>
<evidence type="ECO:0000259" key="4">
    <source>
        <dbReference type="PROSITE" id="PS50949"/>
    </source>
</evidence>
<evidence type="ECO:0000256" key="2">
    <source>
        <dbReference type="ARBA" id="ARBA00023125"/>
    </source>
</evidence>
<dbReference type="PANTHER" id="PTHR44846:SF1">
    <property type="entry name" value="MANNOSYL-D-GLYCERATE TRANSPORT_METABOLISM SYSTEM REPRESSOR MNGR-RELATED"/>
    <property type="match status" value="1"/>
</dbReference>
<name>A0A5J6KZM9_9MICO</name>
<dbReference type="SMART" id="SM00866">
    <property type="entry name" value="UTRA"/>
    <property type="match status" value="1"/>
</dbReference>
<dbReference type="CDD" id="cd07377">
    <property type="entry name" value="WHTH_GntR"/>
    <property type="match status" value="1"/>
</dbReference>
<protein>
    <submittedName>
        <fullName evidence="5">GntR family transcriptional regulator</fullName>
    </submittedName>
</protein>
<dbReference type="KEGG" id="mlz:F6J85_00230"/>
<dbReference type="InterPro" id="IPR028978">
    <property type="entry name" value="Chorismate_lyase_/UTRA_dom_sf"/>
</dbReference>
<accession>A0A5J6KZM9</accession>
<gene>
    <name evidence="5" type="ORF">F6J85_00230</name>
</gene>
<dbReference type="Gene3D" id="1.10.10.10">
    <property type="entry name" value="Winged helix-like DNA-binding domain superfamily/Winged helix DNA-binding domain"/>
    <property type="match status" value="1"/>
</dbReference>
<evidence type="ECO:0000256" key="1">
    <source>
        <dbReference type="ARBA" id="ARBA00023015"/>
    </source>
</evidence>
<dbReference type="InterPro" id="IPR011663">
    <property type="entry name" value="UTRA"/>
</dbReference>
<dbReference type="Gene3D" id="3.40.1410.10">
    <property type="entry name" value="Chorismate lyase-like"/>
    <property type="match status" value="1"/>
</dbReference>
<keyword evidence="1" id="KW-0805">Transcription regulation</keyword>
<keyword evidence="6" id="KW-1185">Reference proteome</keyword>
<dbReference type="SUPFAM" id="SSF46785">
    <property type="entry name" value="Winged helix' DNA-binding domain"/>
    <property type="match status" value="1"/>
</dbReference>
<keyword evidence="3" id="KW-0804">Transcription</keyword>
<proteinExistence type="predicted"/>
<dbReference type="Proteomes" id="UP000325516">
    <property type="component" value="Chromosome"/>
</dbReference>
<dbReference type="AlphaFoldDB" id="A0A5J6KZM9"/>